<comment type="similarity">
    <text evidence="1">Belongs to the peptidase A1 family.</text>
</comment>
<dbReference type="PANTHER" id="PTHR47967">
    <property type="entry name" value="OS07G0603500 PROTEIN-RELATED"/>
    <property type="match status" value="1"/>
</dbReference>
<evidence type="ECO:0000313" key="10">
    <source>
        <dbReference type="Proteomes" id="UP000006591"/>
    </source>
</evidence>
<evidence type="ECO:0000256" key="2">
    <source>
        <dbReference type="ARBA" id="ARBA00022670"/>
    </source>
</evidence>
<dbReference type="InterPro" id="IPR051708">
    <property type="entry name" value="Plant_Aspart_Prot_A1"/>
</dbReference>
<dbReference type="FunFam" id="2.40.70.10:FF:000057">
    <property type="entry name" value="Eukaryotic aspartyl protease family protein"/>
    <property type="match status" value="1"/>
</dbReference>
<dbReference type="Pfam" id="PF14543">
    <property type="entry name" value="TAXi_N"/>
    <property type="match status" value="2"/>
</dbReference>
<feature type="domain" description="Peptidase A1" evidence="8">
    <location>
        <begin position="556"/>
        <end position="893"/>
    </location>
</feature>
<dbReference type="InterPro" id="IPR033121">
    <property type="entry name" value="PEPTIDASE_A1"/>
</dbReference>
<feature type="region of interest" description="Disordered" evidence="6">
    <location>
        <begin position="246"/>
        <end position="265"/>
    </location>
</feature>
<evidence type="ECO:0000313" key="9">
    <source>
        <dbReference type="EnsemblPlants" id="ONIVA10G19170.1"/>
    </source>
</evidence>
<keyword evidence="2" id="KW-0645">Protease</keyword>
<dbReference type="InterPro" id="IPR032799">
    <property type="entry name" value="TAXi_C"/>
</dbReference>
<dbReference type="GO" id="GO:0006508">
    <property type="term" value="P:proteolysis"/>
    <property type="evidence" value="ECO:0007669"/>
    <property type="project" value="UniProtKB-KW"/>
</dbReference>
<evidence type="ECO:0000256" key="4">
    <source>
        <dbReference type="ARBA" id="ARBA00022801"/>
    </source>
</evidence>
<evidence type="ECO:0000259" key="8">
    <source>
        <dbReference type="PROSITE" id="PS51767"/>
    </source>
</evidence>
<reference evidence="9" key="1">
    <citation type="submission" date="2015-04" db="UniProtKB">
        <authorList>
            <consortium name="EnsemblPlants"/>
        </authorList>
    </citation>
    <scope>IDENTIFICATION</scope>
    <source>
        <strain evidence="9">SL10</strain>
    </source>
</reference>
<dbReference type="InterPro" id="IPR032861">
    <property type="entry name" value="TAXi_N"/>
</dbReference>
<dbReference type="Pfam" id="PF14541">
    <property type="entry name" value="TAXi_C"/>
    <property type="match status" value="2"/>
</dbReference>
<dbReference type="Gramene" id="ONIVA10G19170.1">
    <property type="protein sequence ID" value="ONIVA10G19170.1"/>
    <property type="gene ID" value="ONIVA10G19170"/>
</dbReference>
<organism evidence="9">
    <name type="scientific">Oryza nivara</name>
    <name type="common">Indian wild rice</name>
    <name type="synonym">Oryza sativa f. spontanea</name>
    <dbReference type="NCBI Taxonomy" id="4536"/>
    <lineage>
        <taxon>Eukaryota</taxon>
        <taxon>Viridiplantae</taxon>
        <taxon>Streptophyta</taxon>
        <taxon>Embryophyta</taxon>
        <taxon>Tracheophyta</taxon>
        <taxon>Spermatophyta</taxon>
        <taxon>Magnoliopsida</taxon>
        <taxon>Liliopsida</taxon>
        <taxon>Poales</taxon>
        <taxon>Poaceae</taxon>
        <taxon>BOP clade</taxon>
        <taxon>Oryzoideae</taxon>
        <taxon>Oryzeae</taxon>
        <taxon>Oryzinae</taxon>
        <taxon>Oryza</taxon>
    </lineage>
</organism>
<evidence type="ECO:0000256" key="3">
    <source>
        <dbReference type="ARBA" id="ARBA00022750"/>
    </source>
</evidence>
<evidence type="ECO:0000256" key="7">
    <source>
        <dbReference type="SAM" id="SignalP"/>
    </source>
</evidence>
<proteinExistence type="inferred from homology"/>
<keyword evidence="10" id="KW-1185">Reference proteome</keyword>
<dbReference type="InterPro" id="IPR034161">
    <property type="entry name" value="Pepsin-like_plant"/>
</dbReference>
<dbReference type="AlphaFoldDB" id="A0A0E0IVP6"/>
<feature type="chain" id="PRO_5002363203" description="Peptidase A1 domain-containing protein" evidence="7">
    <location>
        <begin position="33"/>
        <end position="901"/>
    </location>
</feature>
<keyword evidence="3" id="KW-0064">Aspartyl protease</keyword>
<dbReference type="SUPFAM" id="SSF50630">
    <property type="entry name" value="Acid proteases"/>
    <property type="match status" value="2"/>
</dbReference>
<keyword evidence="5" id="KW-0325">Glycoprotein</keyword>
<dbReference type="FunFam" id="2.40.70.10:FF:000065">
    <property type="entry name" value="Eukaryotic aspartyl protease family protein"/>
    <property type="match status" value="2"/>
</dbReference>
<reference evidence="9" key="2">
    <citation type="submission" date="2018-04" db="EMBL/GenBank/DDBJ databases">
        <title>OnivRS2 (Oryza nivara Reference Sequence Version 2).</title>
        <authorList>
            <person name="Zhang J."/>
            <person name="Kudrna D."/>
            <person name="Lee S."/>
            <person name="Talag J."/>
            <person name="Rajasekar S."/>
            <person name="Welchert J."/>
            <person name="Hsing Y.-I."/>
            <person name="Wing R.A."/>
        </authorList>
    </citation>
    <scope>NUCLEOTIDE SEQUENCE [LARGE SCALE GENOMIC DNA]</scope>
</reference>
<dbReference type="GO" id="GO:0004190">
    <property type="term" value="F:aspartic-type endopeptidase activity"/>
    <property type="evidence" value="ECO:0007669"/>
    <property type="project" value="UniProtKB-KW"/>
</dbReference>
<name>A0A0E0IVP6_ORYNI</name>
<dbReference type="EnsemblPlants" id="ONIVA10G19170.1">
    <property type="protein sequence ID" value="ONIVA10G19170.1"/>
    <property type="gene ID" value="ONIVA10G19170"/>
</dbReference>
<accession>A0A0E0IVP6</accession>
<dbReference type="HOGENOM" id="CLU_371059_0_0_1"/>
<evidence type="ECO:0000256" key="1">
    <source>
        <dbReference type="ARBA" id="ARBA00007447"/>
    </source>
</evidence>
<keyword evidence="7" id="KW-0732">Signal</keyword>
<feature type="signal peptide" evidence="7">
    <location>
        <begin position="1"/>
        <end position="32"/>
    </location>
</feature>
<dbReference type="Gene3D" id="2.40.70.10">
    <property type="entry name" value="Acid Proteases"/>
    <property type="match status" value="4"/>
</dbReference>
<dbReference type="GO" id="GO:0005576">
    <property type="term" value="C:extracellular region"/>
    <property type="evidence" value="ECO:0007669"/>
    <property type="project" value="TreeGrafter"/>
</dbReference>
<keyword evidence="4" id="KW-0378">Hydrolase</keyword>
<protein>
    <recommendedName>
        <fullName evidence="8">Peptidase A1 domain-containing protein</fullName>
    </recommendedName>
</protein>
<dbReference type="InterPro" id="IPR021109">
    <property type="entry name" value="Peptidase_aspartic_dom_sf"/>
</dbReference>
<dbReference type="eggNOG" id="KOG1339">
    <property type="taxonomic scope" value="Eukaryota"/>
</dbReference>
<dbReference type="PANTHER" id="PTHR47967:SF17">
    <property type="entry name" value="EUKARYOTIC ASPARTYL PROTEASE FAMILY PROTEIN, EXPRESSED"/>
    <property type="match status" value="1"/>
</dbReference>
<dbReference type="PROSITE" id="PS51767">
    <property type="entry name" value="PEPTIDASE_A1"/>
    <property type="match status" value="2"/>
</dbReference>
<dbReference type="STRING" id="4536.A0A0E0IVP6"/>
<dbReference type="CDD" id="cd05476">
    <property type="entry name" value="pepsin_A_like_plant"/>
    <property type="match status" value="2"/>
</dbReference>
<feature type="domain" description="Peptidase A1" evidence="8">
    <location>
        <begin position="72"/>
        <end position="421"/>
    </location>
</feature>
<sequence>MVFLQAVHAANNTLAPMQLLVLCLISVTTCAAAHGLQRGLDQQGMRGRILADATAAPPGGAVVPLHRSGARYVANFTIGTPPQAVSGIVDLSGELVWTQCAACRSSGCFKQELPVFDPSASNTYRAEQCGSPLCKSIPTRNCSGDGECGYEAPSMFGDTFGIASTDAIAIGNAEGRLAFGCVVASDGSIDGAMDGPSGFVGLGRTPWSLVGQSNVTAFSYCLAPHGPGKKSALFLGASAKLAGAGKSNPPTPLLGQHASNTSDDGSDPYYTVQLEGIKAGDVAVAAASSGGGAITVLQLETFRPLSYLPDAAYQALEKVVTAALGSPSMANPPEPFDLCFQNTAVSGVPDLVFTFQGGATLTAPPSKYLLGDGNGNGTVCLSILSSTRLDSADDGVSILGSLLQENDMFDKDTLHSETPMHWCMDAQTKNFHKSRITLPNSRASKDSDLISAVLDNQNPLNHGQTKAPLSTIIVARGSTFVARRNFPFKKTRKKNMLVATLVLVMCSAACSLARAHGGGLRRGVERANMRGRLLADAAVAGGGGGVVPIYWSQPLYMANLTIGTPPQPASAIIHLAGEFVWTQCSPCRRCFKQDLPLFNRSASSTYRPEPCGTALCESVPASTCSGDGVCNYEVETMFGDTSGIGGTDTFAIGTATASLAFGCAMDSDIKQLLGASGVVGLGRTPWSLVGQMNATAFSYCLAPHGAAGKKSALLLGASAKLAGGKSAATTPLVNTSDDSSDYMIHLEGIKFGDVIIEPPPNGSVVLVDTIFGVSFLVDAAFHAIKKAVTVAVGAAPMATPTKPFDLCFPKAAAAAGANSSLPLPDVVLTFQGAAALTVPPSKYMYDAGNGTVCLAMMSSAMLNLTTELSILGRLHQENIHFLFDLDKETLSFEPADCSSLS</sequence>
<dbReference type="Proteomes" id="UP000006591">
    <property type="component" value="Chromosome 10"/>
</dbReference>
<evidence type="ECO:0000256" key="6">
    <source>
        <dbReference type="SAM" id="MobiDB-lite"/>
    </source>
</evidence>
<evidence type="ECO:0000256" key="5">
    <source>
        <dbReference type="ARBA" id="ARBA00023180"/>
    </source>
</evidence>